<dbReference type="EMBL" id="QZEZ01000001">
    <property type="protein sequence ID" value="RJK97610.1"/>
    <property type="molecule type" value="Genomic_DNA"/>
</dbReference>
<accession>A0A3A3Z038</accession>
<dbReference type="InterPro" id="IPR050832">
    <property type="entry name" value="Bact_Acetyltransf"/>
</dbReference>
<evidence type="ECO:0000313" key="5">
    <source>
        <dbReference type="Proteomes" id="UP000265614"/>
    </source>
</evidence>
<protein>
    <submittedName>
        <fullName evidence="4">GNAT family N-acetyltransferase</fullName>
    </submittedName>
</protein>
<sequence length="189" mass="19873">MTVLERAPAPVGGYAVRPAGPSDLAAVRALVLDVTLRDLGYGYEPAWHRDLDRAAQTYLAPGRTLLVAVDGDGRVVATAGVRPGGPTAPAAMVERYARAGRVAQLVRVATDPAHRRRGLARALAEGCRAFAATAGYDVLCLHTNARTPAALPFWRSLGAVVVLDERGREADPRLATVHLELPLGRAAAG</sequence>
<organism evidence="4 5">
    <name type="scientific">Vallicoccus soli</name>
    <dbReference type="NCBI Taxonomy" id="2339232"/>
    <lineage>
        <taxon>Bacteria</taxon>
        <taxon>Bacillati</taxon>
        <taxon>Actinomycetota</taxon>
        <taxon>Actinomycetes</taxon>
        <taxon>Motilibacterales</taxon>
        <taxon>Vallicoccaceae</taxon>
        <taxon>Vallicoccus</taxon>
    </lineage>
</organism>
<dbReference type="GO" id="GO:0016747">
    <property type="term" value="F:acyltransferase activity, transferring groups other than amino-acyl groups"/>
    <property type="evidence" value="ECO:0007669"/>
    <property type="project" value="InterPro"/>
</dbReference>
<evidence type="ECO:0000256" key="2">
    <source>
        <dbReference type="ARBA" id="ARBA00023315"/>
    </source>
</evidence>
<keyword evidence="1 4" id="KW-0808">Transferase</keyword>
<dbReference type="AlphaFoldDB" id="A0A3A3Z038"/>
<proteinExistence type="predicted"/>
<dbReference type="InterPro" id="IPR000182">
    <property type="entry name" value="GNAT_dom"/>
</dbReference>
<name>A0A3A3Z038_9ACTN</name>
<dbReference type="RefSeq" id="WP_119948532.1">
    <property type="nucleotide sequence ID" value="NZ_QZEZ01000001.1"/>
</dbReference>
<dbReference type="PROSITE" id="PS51186">
    <property type="entry name" value="GNAT"/>
    <property type="match status" value="1"/>
</dbReference>
<dbReference type="InterPro" id="IPR016181">
    <property type="entry name" value="Acyl_CoA_acyltransferase"/>
</dbReference>
<dbReference type="CDD" id="cd04301">
    <property type="entry name" value="NAT_SF"/>
    <property type="match status" value="1"/>
</dbReference>
<keyword evidence="2" id="KW-0012">Acyltransferase</keyword>
<dbReference type="Gene3D" id="3.40.630.30">
    <property type="match status" value="1"/>
</dbReference>
<gene>
    <name evidence="4" type="ORF">D5H78_00830</name>
</gene>
<dbReference type="Proteomes" id="UP000265614">
    <property type="component" value="Unassembled WGS sequence"/>
</dbReference>
<evidence type="ECO:0000259" key="3">
    <source>
        <dbReference type="PROSITE" id="PS51186"/>
    </source>
</evidence>
<keyword evidence="5" id="KW-1185">Reference proteome</keyword>
<comment type="caution">
    <text evidence="4">The sequence shown here is derived from an EMBL/GenBank/DDBJ whole genome shotgun (WGS) entry which is preliminary data.</text>
</comment>
<dbReference type="PANTHER" id="PTHR43877">
    <property type="entry name" value="AMINOALKYLPHOSPHONATE N-ACETYLTRANSFERASE-RELATED-RELATED"/>
    <property type="match status" value="1"/>
</dbReference>
<dbReference type="OrthoDB" id="6703393at2"/>
<evidence type="ECO:0000313" key="4">
    <source>
        <dbReference type="EMBL" id="RJK97610.1"/>
    </source>
</evidence>
<evidence type="ECO:0000256" key="1">
    <source>
        <dbReference type="ARBA" id="ARBA00022679"/>
    </source>
</evidence>
<dbReference type="SUPFAM" id="SSF55729">
    <property type="entry name" value="Acyl-CoA N-acyltransferases (Nat)"/>
    <property type="match status" value="1"/>
</dbReference>
<feature type="domain" description="N-acetyltransferase" evidence="3">
    <location>
        <begin position="14"/>
        <end position="184"/>
    </location>
</feature>
<reference evidence="4 5" key="1">
    <citation type="submission" date="2018-09" db="EMBL/GenBank/DDBJ databases">
        <title>YIM 75000 draft genome.</title>
        <authorList>
            <person name="Tang S."/>
            <person name="Feng Y."/>
        </authorList>
    </citation>
    <scope>NUCLEOTIDE SEQUENCE [LARGE SCALE GENOMIC DNA]</scope>
    <source>
        <strain evidence="4 5">YIM 75000</strain>
    </source>
</reference>
<dbReference type="Pfam" id="PF00583">
    <property type="entry name" value="Acetyltransf_1"/>
    <property type="match status" value="1"/>
</dbReference>